<protein>
    <submittedName>
        <fullName evidence="3">Uncharacterized protein</fullName>
    </submittedName>
</protein>
<feature type="region of interest" description="Disordered" evidence="1">
    <location>
        <begin position="1"/>
        <end position="40"/>
    </location>
</feature>
<dbReference type="AlphaFoldDB" id="A0A7Z0D8T9"/>
<evidence type="ECO:0000256" key="2">
    <source>
        <dbReference type="SAM" id="Phobius"/>
    </source>
</evidence>
<comment type="caution">
    <text evidence="3">The sequence shown here is derived from an EMBL/GenBank/DDBJ whole genome shotgun (WGS) entry which is preliminary data.</text>
</comment>
<feature type="compositionally biased region" description="Polar residues" evidence="1">
    <location>
        <begin position="1"/>
        <end position="25"/>
    </location>
</feature>
<evidence type="ECO:0000313" key="3">
    <source>
        <dbReference type="EMBL" id="NYI70899.1"/>
    </source>
</evidence>
<keyword evidence="2" id="KW-0812">Transmembrane</keyword>
<organism evidence="3 4">
    <name type="scientific">Naumannella cuiyingiana</name>
    <dbReference type="NCBI Taxonomy" id="1347891"/>
    <lineage>
        <taxon>Bacteria</taxon>
        <taxon>Bacillati</taxon>
        <taxon>Actinomycetota</taxon>
        <taxon>Actinomycetes</taxon>
        <taxon>Propionibacteriales</taxon>
        <taxon>Propionibacteriaceae</taxon>
        <taxon>Naumannella</taxon>
    </lineage>
</organism>
<sequence>MKPTRAQRQPSDSGSTRWTAGTTRKQVARHPTSGDDEAHNDLPVLYVPSWLPKDPHAPIAIEHDRKGRISHYPNPSQLRTERQCQDWQARAEGEIDEISSGAALEWQIRVSAVPSALIAGVAGAVVLSFEQSAWPTVVAILVVMIVWLGAVLASWRGLKAVRRLRILAELYGRRERELKSARTPPQ</sequence>
<keyword evidence="4" id="KW-1185">Reference proteome</keyword>
<evidence type="ECO:0000256" key="1">
    <source>
        <dbReference type="SAM" id="MobiDB-lite"/>
    </source>
</evidence>
<reference evidence="3 4" key="1">
    <citation type="submission" date="2020-07" db="EMBL/GenBank/DDBJ databases">
        <title>Sequencing the genomes of 1000 actinobacteria strains.</title>
        <authorList>
            <person name="Klenk H.-P."/>
        </authorList>
    </citation>
    <scope>NUCLEOTIDE SEQUENCE [LARGE SCALE GENOMIC DNA]</scope>
    <source>
        <strain evidence="3 4">DSM 103164</strain>
    </source>
</reference>
<feature type="transmembrane region" description="Helical" evidence="2">
    <location>
        <begin position="108"/>
        <end position="127"/>
    </location>
</feature>
<evidence type="ECO:0000313" key="4">
    <source>
        <dbReference type="Proteomes" id="UP000527616"/>
    </source>
</evidence>
<dbReference type="RefSeq" id="WP_179444798.1">
    <property type="nucleotide sequence ID" value="NZ_JACBZS010000001.1"/>
</dbReference>
<gene>
    <name evidence="3" type="ORF">GGQ54_001459</name>
</gene>
<dbReference type="Proteomes" id="UP000527616">
    <property type="component" value="Unassembled WGS sequence"/>
</dbReference>
<feature type="transmembrane region" description="Helical" evidence="2">
    <location>
        <begin position="133"/>
        <end position="155"/>
    </location>
</feature>
<proteinExistence type="predicted"/>
<keyword evidence="2" id="KW-1133">Transmembrane helix</keyword>
<dbReference type="EMBL" id="JACBZS010000001">
    <property type="protein sequence ID" value="NYI70899.1"/>
    <property type="molecule type" value="Genomic_DNA"/>
</dbReference>
<name>A0A7Z0D8T9_9ACTN</name>
<keyword evidence="2" id="KW-0472">Membrane</keyword>
<accession>A0A7Z0D8T9</accession>